<protein>
    <submittedName>
        <fullName evidence="1">Uncharacterized protein</fullName>
    </submittedName>
</protein>
<name>A0A0S1MJB6_PHAPC</name>
<dbReference type="EMBL" id="KT246895">
    <property type="protein sequence ID" value="ALL40986.1"/>
    <property type="molecule type" value="mRNA"/>
</dbReference>
<dbReference type="AlphaFoldDB" id="A0A0S1MJB6"/>
<reference evidence="1" key="1">
    <citation type="submission" date="2015-07" db="EMBL/GenBank/DDBJ databases">
        <title>Elucidating the P. pachyrhizi secretome and potential effectors.</title>
        <authorList>
            <person name="de Carvalho M.C.C.G."/>
            <person name="Nascimento L.C."/>
            <person name="Darben L.M."/>
            <person name="Polizel-Podanosqui A.M."/>
            <person name="Lopes-Caitar V.S."/>
            <person name="Rocha C.S."/>
            <person name="Qi M."/>
            <person name="Carazolle M."/>
            <person name="Kuwahara M.K."/>
            <person name="Pereira G.A.G."/>
            <person name="Abdelnoor R.V."/>
            <person name="Whitham S.A."/>
            <person name="Marcelino-Guimaraes F.C."/>
        </authorList>
    </citation>
    <scope>NUCLEOTIDE SEQUENCE</scope>
</reference>
<evidence type="ECO:0000313" key="1">
    <source>
        <dbReference type="EMBL" id="ALL40986.1"/>
    </source>
</evidence>
<organism evidence="1">
    <name type="scientific">Phakopsora pachyrhizi</name>
    <name type="common">Asian soybean rust disease fungus</name>
    <dbReference type="NCBI Taxonomy" id="170000"/>
    <lineage>
        <taxon>Eukaryota</taxon>
        <taxon>Fungi</taxon>
        <taxon>Dikarya</taxon>
        <taxon>Basidiomycota</taxon>
        <taxon>Pucciniomycotina</taxon>
        <taxon>Pucciniomycetes</taxon>
        <taxon>Pucciniales</taxon>
        <taxon>Phakopsoraceae</taxon>
        <taxon>Phakopsora</taxon>
    </lineage>
</organism>
<sequence>MLSFVKSSTTLLASVAISSSPEPSTLSDSLPFSWLLSLD</sequence>
<proteinExistence type="evidence at transcript level"/>
<accession>A0A0S1MJB6</accession>